<dbReference type="STRING" id="592050.SAMN05421875_12073"/>
<reference evidence="2" key="1">
    <citation type="submission" date="2016-10" db="EMBL/GenBank/DDBJ databases">
        <authorList>
            <person name="Varghese N."/>
            <person name="Submissions S."/>
        </authorList>
    </citation>
    <scope>NUCLEOTIDE SEQUENCE [LARGE SCALE GENOMIC DNA]</scope>
    <source>
        <strain evidence="2">DSM 25157</strain>
    </source>
</reference>
<evidence type="ECO:0000313" key="1">
    <source>
        <dbReference type="EMBL" id="SEA63355.1"/>
    </source>
</evidence>
<proteinExistence type="predicted"/>
<dbReference type="Proteomes" id="UP000199002">
    <property type="component" value="Unassembled WGS sequence"/>
</dbReference>
<accession>A0A1H4CSI0</accession>
<organism evidence="1 2">
    <name type="scientific">Acidovorax soli</name>
    <dbReference type="NCBI Taxonomy" id="592050"/>
    <lineage>
        <taxon>Bacteria</taxon>
        <taxon>Pseudomonadati</taxon>
        <taxon>Pseudomonadota</taxon>
        <taxon>Betaproteobacteria</taxon>
        <taxon>Burkholderiales</taxon>
        <taxon>Comamonadaceae</taxon>
        <taxon>Acidovorax</taxon>
    </lineage>
</organism>
<dbReference type="AlphaFoldDB" id="A0A1H4CSI0"/>
<dbReference type="EMBL" id="FNQJ01000020">
    <property type="protein sequence ID" value="SEA63355.1"/>
    <property type="molecule type" value="Genomic_DNA"/>
</dbReference>
<name>A0A1H4CSI0_9BURK</name>
<protein>
    <submittedName>
        <fullName evidence="1">Uncharacterized protein</fullName>
    </submittedName>
</protein>
<dbReference type="RefSeq" id="WP_092699332.1">
    <property type="nucleotide sequence ID" value="NZ_FNQJ01000020.1"/>
</dbReference>
<evidence type="ECO:0000313" key="2">
    <source>
        <dbReference type="Proteomes" id="UP000199002"/>
    </source>
</evidence>
<sequence length="196" mass="21341">MSALSYHVQHMPDPAFWRALADHPKPHGQYPCPLTLGSRIAFVFAPFNTQEGYADFGNPKKCMHLVVPSTPAPITSMGYLFGPPTGMSRRMFVAFFYRSNEAVLAECSPIVMLHKPLGLRLQSGAVYTDFSVASAVLKGDDAPINLLYASPSNPDLSLVIREEADLAGKSNLNIQLKVPMLASMTVNPPAQARLPI</sequence>
<dbReference type="GeneID" id="34231896"/>
<keyword evidence="2" id="KW-1185">Reference proteome</keyword>
<gene>
    <name evidence="1" type="ORF">SAMN05421875_12073</name>
</gene>